<keyword evidence="16" id="KW-1185">Reference proteome</keyword>
<dbReference type="SUPFAM" id="SSF56935">
    <property type="entry name" value="Porins"/>
    <property type="match status" value="1"/>
</dbReference>
<reference evidence="15" key="2">
    <citation type="submission" date="2020-09" db="EMBL/GenBank/DDBJ databases">
        <authorList>
            <person name="Sun Q."/>
            <person name="Zhou Y."/>
        </authorList>
    </citation>
    <scope>NUCLEOTIDE SEQUENCE</scope>
    <source>
        <strain evidence="15">CGMCC 1.15725</strain>
    </source>
</reference>
<dbReference type="InterPro" id="IPR010916">
    <property type="entry name" value="TonB_box_CS"/>
</dbReference>
<evidence type="ECO:0000313" key="16">
    <source>
        <dbReference type="Proteomes" id="UP000646365"/>
    </source>
</evidence>
<dbReference type="RefSeq" id="WP_189042942.1">
    <property type="nucleotide sequence ID" value="NZ_BMJQ01000002.1"/>
</dbReference>
<evidence type="ECO:0000256" key="2">
    <source>
        <dbReference type="ARBA" id="ARBA00022448"/>
    </source>
</evidence>
<dbReference type="InterPro" id="IPR039426">
    <property type="entry name" value="TonB-dep_rcpt-like"/>
</dbReference>
<evidence type="ECO:0000256" key="12">
    <source>
        <dbReference type="SAM" id="SignalP"/>
    </source>
</evidence>
<proteinExistence type="inferred from homology"/>
<keyword evidence="4 9" id="KW-0812">Transmembrane</keyword>
<feature type="short sequence motif" description="TonB box" evidence="10">
    <location>
        <begin position="32"/>
        <end position="38"/>
    </location>
</feature>
<evidence type="ECO:0000256" key="9">
    <source>
        <dbReference type="PROSITE-ProRule" id="PRU01360"/>
    </source>
</evidence>
<keyword evidence="6 10" id="KW-0798">TonB box</keyword>
<sequence>MIKRTSLIGASTLALMSLHGIGSGLAADASETVIVTGTREADKKASESLAPIDIVSGEQLTATGQTDLRDVLSRLLPSFSRQAAAYDTGALTDAIQLRGLSPDQVLVLVNGKRRHTTANINADVGPLQGSAPVDLDLIPISAIDHIEVLRDGAAAQYGSDAIAGVVNIILKSGAEGGSASTTTGAYYKGDGFTQGLSGDVGTALGPNGFLHLSGEFHYHNFSNRSGPDPQNGNIVDTRVLGDPESTREALAFNAGEKLGNGVELYLFGTYAHRNAESWENFRNPNPDAGNADAQALAPLYPNGFAPAETIDENDFSLTAGARGNDFFGWRWDVSSTYGGDSDRIGLVSSANSSLYVDTGATPTSFHVGDYQTTQWTNNLDVSRPFATGLLPAPLNVALGLEHRRESYSLGAGDPASYYTSTDPATSGTYGSGAQGLPGNLPAVAGGHSRNSVGTYVDLSTNLTSAWQVDLAGRYEHYSDFGSTADGKLSTRYDFSPRFGVRATVSNGFRAPSLAEEYFSAVNVGPGYASVQLPVTSPAALALGSTALKPEKSTNYSVGIVAEPVSHLHTTVDAYQIKIKDRIVDSALYTDDATGFVSAALLKNGEVIPAGTTTSAQYYTNGADTLTRGLDIKADYTTDFGRWGQVRWDGALNLNYTAVRNIRLNSLGTPNLNVAGISYLSTATPRNKIIIGGTWYLDDWSLALHETRYGHVAQYDLDQVTFSNYFLNVVKAAYITDMEVGYDISSRLHLAVGADNLFNRYPNKTNPATFAPSGWNTYDTTSPFGFNGGFYYTRLSYAF</sequence>
<dbReference type="EMBL" id="BMJQ01000002">
    <property type="protein sequence ID" value="GGF05684.1"/>
    <property type="molecule type" value="Genomic_DNA"/>
</dbReference>
<dbReference type="PANTHER" id="PTHR47234:SF3">
    <property type="entry name" value="SECRETIN_TONB SHORT N-TERMINAL DOMAIN-CONTAINING PROTEIN"/>
    <property type="match status" value="1"/>
</dbReference>
<name>A0A8J3E201_9PROT</name>
<comment type="subcellular location">
    <subcellularLocation>
        <location evidence="1 9">Cell outer membrane</location>
        <topology evidence="1 9">Multi-pass membrane protein</topology>
    </subcellularLocation>
</comment>
<keyword evidence="3 9" id="KW-1134">Transmembrane beta strand</keyword>
<keyword evidence="7 9" id="KW-0472">Membrane</keyword>
<dbReference type="Proteomes" id="UP000646365">
    <property type="component" value="Unassembled WGS sequence"/>
</dbReference>
<keyword evidence="2 9" id="KW-0813">Transport</keyword>
<dbReference type="InterPro" id="IPR036942">
    <property type="entry name" value="Beta-barrel_TonB_sf"/>
</dbReference>
<keyword evidence="5 12" id="KW-0732">Signal</keyword>
<evidence type="ECO:0000256" key="3">
    <source>
        <dbReference type="ARBA" id="ARBA00022452"/>
    </source>
</evidence>
<keyword evidence="8 9" id="KW-0998">Cell outer membrane</keyword>
<dbReference type="Pfam" id="PF07715">
    <property type="entry name" value="Plug"/>
    <property type="match status" value="1"/>
</dbReference>
<evidence type="ECO:0000256" key="5">
    <source>
        <dbReference type="ARBA" id="ARBA00022729"/>
    </source>
</evidence>
<dbReference type="Pfam" id="PF00593">
    <property type="entry name" value="TonB_dep_Rec_b-barrel"/>
    <property type="match status" value="1"/>
</dbReference>
<evidence type="ECO:0000313" key="15">
    <source>
        <dbReference type="EMBL" id="GGF05684.1"/>
    </source>
</evidence>
<evidence type="ECO:0008006" key="17">
    <source>
        <dbReference type="Google" id="ProtNLM"/>
    </source>
</evidence>
<evidence type="ECO:0000256" key="4">
    <source>
        <dbReference type="ARBA" id="ARBA00022692"/>
    </source>
</evidence>
<comment type="similarity">
    <text evidence="9 11">Belongs to the TonB-dependent receptor family.</text>
</comment>
<dbReference type="Gene3D" id="2.40.170.20">
    <property type="entry name" value="TonB-dependent receptor, beta-barrel domain"/>
    <property type="match status" value="1"/>
</dbReference>
<dbReference type="InterPro" id="IPR000531">
    <property type="entry name" value="Beta-barrel_TonB"/>
</dbReference>
<organism evidence="15 16">
    <name type="scientific">Aliidongia dinghuensis</name>
    <dbReference type="NCBI Taxonomy" id="1867774"/>
    <lineage>
        <taxon>Bacteria</taxon>
        <taxon>Pseudomonadati</taxon>
        <taxon>Pseudomonadota</taxon>
        <taxon>Alphaproteobacteria</taxon>
        <taxon>Rhodospirillales</taxon>
        <taxon>Dongiaceae</taxon>
        <taxon>Aliidongia</taxon>
    </lineage>
</organism>
<dbReference type="GO" id="GO:0009279">
    <property type="term" value="C:cell outer membrane"/>
    <property type="evidence" value="ECO:0007669"/>
    <property type="project" value="UniProtKB-SubCell"/>
</dbReference>
<dbReference type="InterPro" id="IPR037066">
    <property type="entry name" value="Plug_dom_sf"/>
</dbReference>
<dbReference type="AlphaFoldDB" id="A0A8J3E201"/>
<comment type="caution">
    <text evidence="15">The sequence shown here is derived from an EMBL/GenBank/DDBJ whole genome shotgun (WGS) entry which is preliminary data.</text>
</comment>
<feature type="domain" description="TonB-dependent receptor-like beta-barrel" evidence="13">
    <location>
        <begin position="276"/>
        <end position="756"/>
    </location>
</feature>
<evidence type="ECO:0000259" key="13">
    <source>
        <dbReference type="Pfam" id="PF00593"/>
    </source>
</evidence>
<feature type="domain" description="TonB-dependent receptor plug" evidence="14">
    <location>
        <begin position="46"/>
        <end position="165"/>
    </location>
</feature>
<reference evidence="15" key="1">
    <citation type="journal article" date="2014" name="Int. J. Syst. Evol. Microbiol.">
        <title>Complete genome sequence of Corynebacterium casei LMG S-19264T (=DSM 44701T), isolated from a smear-ripened cheese.</title>
        <authorList>
            <consortium name="US DOE Joint Genome Institute (JGI-PGF)"/>
            <person name="Walter F."/>
            <person name="Albersmeier A."/>
            <person name="Kalinowski J."/>
            <person name="Ruckert C."/>
        </authorList>
    </citation>
    <scope>NUCLEOTIDE SEQUENCE</scope>
    <source>
        <strain evidence="15">CGMCC 1.15725</strain>
    </source>
</reference>
<dbReference type="CDD" id="cd01347">
    <property type="entry name" value="ligand_gated_channel"/>
    <property type="match status" value="1"/>
</dbReference>
<protein>
    <recommendedName>
        <fullName evidence="17">TonB-dependent receptor</fullName>
    </recommendedName>
</protein>
<gene>
    <name evidence="15" type="ORF">GCM10011611_08960</name>
</gene>
<dbReference type="PANTHER" id="PTHR47234">
    <property type="match status" value="1"/>
</dbReference>
<dbReference type="Gene3D" id="2.170.130.10">
    <property type="entry name" value="TonB-dependent receptor, plug domain"/>
    <property type="match status" value="1"/>
</dbReference>
<evidence type="ECO:0000256" key="8">
    <source>
        <dbReference type="ARBA" id="ARBA00023237"/>
    </source>
</evidence>
<feature type="chain" id="PRO_5035318923" description="TonB-dependent receptor" evidence="12">
    <location>
        <begin position="27"/>
        <end position="798"/>
    </location>
</feature>
<accession>A0A8J3E201</accession>
<evidence type="ECO:0000256" key="11">
    <source>
        <dbReference type="RuleBase" id="RU003357"/>
    </source>
</evidence>
<dbReference type="PROSITE" id="PS52016">
    <property type="entry name" value="TONB_DEPENDENT_REC_3"/>
    <property type="match status" value="1"/>
</dbReference>
<dbReference type="PROSITE" id="PS00430">
    <property type="entry name" value="TONB_DEPENDENT_REC_1"/>
    <property type="match status" value="1"/>
</dbReference>
<evidence type="ECO:0000256" key="7">
    <source>
        <dbReference type="ARBA" id="ARBA00023136"/>
    </source>
</evidence>
<evidence type="ECO:0000256" key="10">
    <source>
        <dbReference type="PROSITE-ProRule" id="PRU10143"/>
    </source>
</evidence>
<evidence type="ECO:0000256" key="6">
    <source>
        <dbReference type="ARBA" id="ARBA00023077"/>
    </source>
</evidence>
<evidence type="ECO:0000259" key="14">
    <source>
        <dbReference type="Pfam" id="PF07715"/>
    </source>
</evidence>
<evidence type="ECO:0000256" key="1">
    <source>
        <dbReference type="ARBA" id="ARBA00004571"/>
    </source>
</evidence>
<feature type="signal peptide" evidence="12">
    <location>
        <begin position="1"/>
        <end position="26"/>
    </location>
</feature>
<dbReference type="InterPro" id="IPR012910">
    <property type="entry name" value="Plug_dom"/>
</dbReference>